<dbReference type="InterPro" id="IPR006311">
    <property type="entry name" value="TAT_signal"/>
</dbReference>
<protein>
    <recommendedName>
        <fullName evidence="1">HD domain-containing protein</fullName>
    </recommendedName>
</protein>
<dbReference type="PANTHER" id="PTHR35569">
    <property type="entry name" value="CYANAMIDE HYDRATASE DDI2-RELATED"/>
    <property type="match status" value="1"/>
</dbReference>
<evidence type="ECO:0000313" key="2">
    <source>
        <dbReference type="EMBL" id="MDR6592615.1"/>
    </source>
</evidence>
<dbReference type="SUPFAM" id="SSF109604">
    <property type="entry name" value="HD-domain/PDEase-like"/>
    <property type="match status" value="1"/>
</dbReference>
<dbReference type="Gene3D" id="1.10.3210.10">
    <property type="entry name" value="Hypothetical protein af1432"/>
    <property type="match status" value="1"/>
</dbReference>
<reference evidence="2 3" key="1">
    <citation type="submission" date="2023-07" db="EMBL/GenBank/DDBJ databases">
        <title>Sequencing the genomes of 1000 actinobacteria strains.</title>
        <authorList>
            <person name="Klenk H.-P."/>
        </authorList>
    </citation>
    <scope>NUCLEOTIDE SEQUENCE [LARGE SCALE GENOMIC DNA]</scope>
    <source>
        <strain evidence="2 3">DSM 43749</strain>
    </source>
</reference>
<dbReference type="PROSITE" id="PS51318">
    <property type="entry name" value="TAT"/>
    <property type="match status" value="1"/>
</dbReference>
<dbReference type="EMBL" id="JAVDSG010000001">
    <property type="protein sequence ID" value="MDR6592615.1"/>
    <property type="molecule type" value="Genomic_DNA"/>
</dbReference>
<feature type="domain" description="HD" evidence="1">
    <location>
        <begin position="88"/>
        <end position="181"/>
    </location>
</feature>
<proteinExistence type="predicted"/>
<keyword evidence="3" id="KW-1185">Reference proteome</keyword>
<evidence type="ECO:0000259" key="1">
    <source>
        <dbReference type="Pfam" id="PF01966"/>
    </source>
</evidence>
<dbReference type="Pfam" id="PF01966">
    <property type="entry name" value="HD"/>
    <property type="match status" value="1"/>
</dbReference>
<dbReference type="InterPro" id="IPR006674">
    <property type="entry name" value="HD_domain"/>
</dbReference>
<organism evidence="2 3">
    <name type="scientific">Saccharothrix longispora</name>
    <dbReference type="NCBI Taxonomy" id="33920"/>
    <lineage>
        <taxon>Bacteria</taxon>
        <taxon>Bacillati</taxon>
        <taxon>Actinomycetota</taxon>
        <taxon>Actinomycetes</taxon>
        <taxon>Pseudonocardiales</taxon>
        <taxon>Pseudonocardiaceae</taxon>
        <taxon>Saccharothrix</taxon>
    </lineage>
</organism>
<comment type="caution">
    <text evidence="2">The sequence shown here is derived from an EMBL/GenBank/DDBJ whole genome shotgun (WGS) entry which is preliminary data.</text>
</comment>
<accession>A0ABU1PPN6</accession>
<dbReference type="RefSeq" id="WP_310304301.1">
    <property type="nucleotide sequence ID" value="NZ_BAAAXB010000001.1"/>
</dbReference>
<evidence type="ECO:0000313" key="3">
    <source>
        <dbReference type="Proteomes" id="UP001268819"/>
    </source>
</evidence>
<dbReference type="Proteomes" id="UP001268819">
    <property type="component" value="Unassembled WGS sequence"/>
</dbReference>
<dbReference type="PANTHER" id="PTHR35569:SF1">
    <property type="entry name" value="CYANAMIDE HYDRATASE DDI2-RELATED"/>
    <property type="match status" value="1"/>
</dbReference>
<sequence>MDDTSAEDGVGIRPDTGGHIGRRALLESGARLAVGAGVLGTAAATRGGTAAASAPKARHPATGLRLPDTALARQAMRFARDESSAVLFNHVMRSYHFGVLLLERAGARYDRELLFIGSVLHDLGLVERFSTPTERFELDGADAARRFLRERGMAADRVDVVWDAIALHTNATIAARKRPEIAAVAAGAGVDVGGRGLEALDPDDVAAVVAAHPRTGFKRDTVDTMVDQCRRKPTAYFTHPFAEVGRRHIPGFAVPTVEDVVLAAPFPD</sequence>
<name>A0ABU1PPN6_9PSEU</name>
<gene>
    <name evidence="2" type="ORF">J2S66_000999</name>
</gene>